<feature type="domain" description="CAAX prenyl protease 2/Lysostaphin resistance protein A-like" evidence="3">
    <location>
        <begin position="153"/>
        <end position="250"/>
    </location>
</feature>
<dbReference type="GO" id="GO:0006508">
    <property type="term" value="P:proteolysis"/>
    <property type="evidence" value="ECO:0007669"/>
    <property type="project" value="UniProtKB-KW"/>
</dbReference>
<accession>A0A7J5BBN0</accession>
<feature type="transmembrane region" description="Helical" evidence="2">
    <location>
        <begin position="111"/>
        <end position="135"/>
    </location>
</feature>
<dbReference type="GO" id="GO:0008237">
    <property type="term" value="F:metallopeptidase activity"/>
    <property type="evidence" value="ECO:0007669"/>
    <property type="project" value="UniProtKB-KW"/>
</dbReference>
<dbReference type="Pfam" id="PF02517">
    <property type="entry name" value="Rce1-like"/>
    <property type="match status" value="1"/>
</dbReference>
<evidence type="ECO:0000256" key="2">
    <source>
        <dbReference type="SAM" id="Phobius"/>
    </source>
</evidence>
<dbReference type="AlphaFoldDB" id="A0A7J5BBN0"/>
<organism evidence="4 5">
    <name type="scientific">Gulosibacter chungangensis</name>
    <dbReference type="NCBI Taxonomy" id="979746"/>
    <lineage>
        <taxon>Bacteria</taxon>
        <taxon>Bacillati</taxon>
        <taxon>Actinomycetota</taxon>
        <taxon>Actinomycetes</taxon>
        <taxon>Micrococcales</taxon>
        <taxon>Microbacteriaceae</taxon>
        <taxon>Gulosibacter</taxon>
    </lineage>
</organism>
<feature type="transmembrane region" description="Helical" evidence="2">
    <location>
        <begin position="70"/>
        <end position="90"/>
    </location>
</feature>
<feature type="transmembrane region" description="Helical" evidence="2">
    <location>
        <begin position="141"/>
        <end position="162"/>
    </location>
</feature>
<name>A0A7J5BBN0_9MICO</name>
<dbReference type="InterPro" id="IPR003675">
    <property type="entry name" value="Rce1/LyrA-like_dom"/>
</dbReference>
<keyword evidence="2" id="KW-0472">Membrane</keyword>
<proteinExistence type="predicted"/>
<feature type="transmembrane region" description="Helical" evidence="2">
    <location>
        <begin position="216"/>
        <end position="234"/>
    </location>
</feature>
<keyword evidence="4" id="KW-0378">Hydrolase</keyword>
<feature type="transmembrane region" description="Helical" evidence="2">
    <location>
        <begin position="42"/>
        <end position="64"/>
    </location>
</feature>
<comment type="caution">
    <text evidence="4">The sequence shown here is derived from an EMBL/GenBank/DDBJ whole genome shotgun (WGS) entry which is preliminary data.</text>
</comment>
<dbReference type="GO" id="GO:0004175">
    <property type="term" value="F:endopeptidase activity"/>
    <property type="evidence" value="ECO:0007669"/>
    <property type="project" value="UniProtKB-ARBA"/>
</dbReference>
<dbReference type="GO" id="GO:0080120">
    <property type="term" value="P:CAAX-box protein maturation"/>
    <property type="evidence" value="ECO:0007669"/>
    <property type="project" value="UniProtKB-ARBA"/>
</dbReference>
<keyword evidence="2" id="KW-1133">Transmembrane helix</keyword>
<dbReference type="OrthoDB" id="3693644at2"/>
<feature type="transmembrane region" description="Helical" evidence="2">
    <location>
        <begin position="183"/>
        <end position="204"/>
    </location>
</feature>
<keyword evidence="2" id="KW-0812">Transmembrane</keyword>
<keyword evidence="5" id="KW-1185">Reference proteome</keyword>
<evidence type="ECO:0000313" key="4">
    <source>
        <dbReference type="EMBL" id="KAB1643516.1"/>
    </source>
</evidence>
<keyword evidence="4" id="KW-0482">Metalloprotease</keyword>
<reference evidence="4 5" key="1">
    <citation type="submission" date="2019-09" db="EMBL/GenBank/DDBJ databases">
        <title>Phylogeny of genus Pseudoclavibacter and closely related genus.</title>
        <authorList>
            <person name="Li Y."/>
        </authorList>
    </citation>
    <scope>NUCLEOTIDE SEQUENCE [LARGE SCALE GENOMIC DNA]</scope>
    <source>
        <strain evidence="4 5">KCTC 13959</strain>
    </source>
</reference>
<feature type="transmembrane region" description="Helical" evidence="2">
    <location>
        <begin position="241"/>
        <end position="258"/>
    </location>
</feature>
<gene>
    <name evidence="4" type="ORF">F8O05_06420</name>
</gene>
<sequence>MNSTHTSPTDIAPTDLALKQDAPKQDTPKQDAQQRVATKRAAATFVITVLGVITLVCGSFLLSNQEIPDWFLIAGRWIPAIIAIIVILTFRLRGGIIHWTKIRPAGFWRTVLATLASTAALVATYLGMAAVFGAVSGIELLPWPAIGQALLLTVPMALVFVLSTIGEEAAWRGFLQTALERWGFWRMACTISGVWVLFHVPIHGTMALQGVMSPDIAISSTLGLFGFGIFLSAITVRFESVWPAAFAHAVPFSVLNLLESPDSLTPVLLYGITFATVIALAAVGAAFTLRRRKPGTLERS</sequence>
<dbReference type="RefSeq" id="WP_158051931.1">
    <property type="nucleotide sequence ID" value="NZ_WBKB01000003.1"/>
</dbReference>
<evidence type="ECO:0000256" key="1">
    <source>
        <dbReference type="SAM" id="MobiDB-lite"/>
    </source>
</evidence>
<feature type="region of interest" description="Disordered" evidence="1">
    <location>
        <begin position="1"/>
        <end position="33"/>
    </location>
</feature>
<feature type="transmembrane region" description="Helical" evidence="2">
    <location>
        <begin position="264"/>
        <end position="289"/>
    </location>
</feature>
<evidence type="ECO:0000313" key="5">
    <source>
        <dbReference type="Proteomes" id="UP000433493"/>
    </source>
</evidence>
<dbReference type="Proteomes" id="UP000433493">
    <property type="component" value="Unassembled WGS sequence"/>
</dbReference>
<dbReference type="PANTHER" id="PTHR35797">
    <property type="entry name" value="PROTEASE-RELATED"/>
    <property type="match status" value="1"/>
</dbReference>
<evidence type="ECO:0000259" key="3">
    <source>
        <dbReference type="Pfam" id="PF02517"/>
    </source>
</evidence>
<protein>
    <submittedName>
        <fullName evidence="4">CPBP family intramembrane metalloprotease</fullName>
    </submittedName>
</protein>
<dbReference type="EMBL" id="WBKB01000003">
    <property type="protein sequence ID" value="KAB1643516.1"/>
    <property type="molecule type" value="Genomic_DNA"/>
</dbReference>
<keyword evidence="4" id="KW-0645">Protease</keyword>
<dbReference type="InterPro" id="IPR042150">
    <property type="entry name" value="MmRce1-like"/>
</dbReference>
<dbReference type="PANTHER" id="PTHR35797:SF1">
    <property type="entry name" value="PROTEASE"/>
    <property type="match status" value="1"/>
</dbReference>